<gene>
    <name evidence="2" type="ORF">FHS41_004459</name>
</gene>
<dbReference type="RefSeq" id="WP_184594127.1">
    <property type="nucleotide sequence ID" value="NZ_BMUP01000006.1"/>
</dbReference>
<dbReference type="EMBL" id="JACHXE010000004">
    <property type="protein sequence ID" value="MBB3077952.1"/>
    <property type="molecule type" value="Genomic_DNA"/>
</dbReference>
<comment type="caution">
    <text evidence="2">The sequence shown here is derived from an EMBL/GenBank/DDBJ whole genome shotgun (WGS) entry which is preliminary data.</text>
</comment>
<proteinExistence type="predicted"/>
<reference evidence="2 3" key="1">
    <citation type="submission" date="2020-08" db="EMBL/GenBank/DDBJ databases">
        <title>Genomic Encyclopedia of Type Strains, Phase III (KMG-III): the genomes of soil and plant-associated and newly described type strains.</title>
        <authorList>
            <person name="Whitman W."/>
        </authorList>
    </citation>
    <scope>NUCLEOTIDE SEQUENCE [LARGE SCALE GENOMIC DNA]</scope>
    <source>
        <strain evidence="2 3">CECT 3237</strain>
    </source>
</reference>
<evidence type="ECO:0000256" key="1">
    <source>
        <dbReference type="SAM" id="SignalP"/>
    </source>
</evidence>
<evidence type="ECO:0000313" key="3">
    <source>
        <dbReference type="Proteomes" id="UP000572907"/>
    </source>
</evidence>
<keyword evidence="3" id="KW-1185">Reference proteome</keyword>
<name>A0A7W4ZSV6_9ACTN</name>
<organism evidence="2 3">
    <name type="scientific">Streptomyces violarus</name>
    <dbReference type="NCBI Taxonomy" id="67380"/>
    <lineage>
        <taxon>Bacteria</taxon>
        <taxon>Bacillati</taxon>
        <taxon>Actinomycetota</taxon>
        <taxon>Actinomycetes</taxon>
        <taxon>Kitasatosporales</taxon>
        <taxon>Streptomycetaceae</taxon>
        <taxon>Streptomyces</taxon>
    </lineage>
</organism>
<feature type="chain" id="PRO_5039037883" description="Lipoprotein" evidence="1">
    <location>
        <begin position="26"/>
        <end position="162"/>
    </location>
</feature>
<dbReference type="Proteomes" id="UP000572907">
    <property type="component" value="Unassembled WGS sequence"/>
</dbReference>
<sequence>MAARHRTRWATGGAALALALAAALAGCSGDDSPADTASKAESAVGSLASGASEAVESATAEAGRRLDDIQDGIDVKGDVKVGPPTVGSDGRARAEVTVHNTADAARSFAVQVNFTDAGNKLIDTVIVTVSNVQTGHSATATARGTHDVSGEIRAEVARAVRY</sequence>
<accession>A0A7W4ZSV6</accession>
<feature type="signal peptide" evidence="1">
    <location>
        <begin position="1"/>
        <end position="25"/>
    </location>
</feature>
<keyword evidence="1" id="KW-0732">Signal</keyword>
<evidence type="ECO:0008006" key="4">
    <source>
        <dbReference type="Google" id="ProtNLM"/>
    </source>
</evidence>
<protein>
    <recommendedName>
        <fullName evidence="4">Lipoprotein</fullName>
    </recommendedName>
</protein>
<dbReference type="PROSITE" id="PS51257">
    <property type="entry name" value="PROKAR_LIPOPROTEIN"/>
    <property type="match status" value="1"/>
</dbReference>
<dbReference type="AlphaFoldDB" id="A0A7W4ZSV6"/>
<evidence type="ECO:0000313" key="2">
    <source>
        <dbReference type="EMBL" id="MBB3077952.1"/>
    </source>
</evidence>